<dbReference type="GO" id="GO:0015036">
    <property type="term" value="F:disulfide oxidoreductase activity"/>
    <property type="evidence" value="ECO:0007669"/>
    <property type="project" value="UniProtKB-ARBA"/>
</dbReference>
<feature type="transmembrane region" description="Helical" evidence="4">
    <location>
        <begin position="12"/>
        <end position="30"/>
    </location>
</feature>
<keyword evidence="3" id="KW-0676">Redox-active center</keyword>
<keyword evidence="4" id="KW-0812">Transmembrane</keyword>
<dbReference type="GO" id="GO:0017004">
    <property type="term" value="P:cytochrome complex assembly"/>
    <property type="evidence" value="ECO:0007669"/>
    <property type="project" value="UniProtKB-KW"/>
</dbReference>
<dbReference type="Pfam" id="PF01790">
    <property type="entry name" value="LGT"/>
    <property type="match status" value="1"/>
</dbReference>
<name>A0A2R4XHZ3_9BURK</name>
<dbReference type="Proteomes" id="UP000244571">
    <property type="component" value="Chromosome"/>
</dbReference>
<dbReference type="RefSeq" id="WP_108620850.1">
    <property type="nucleotide sequence ID" value="NZ_CP028901.1"/>
</dbReference>
<dbReference type="GO" id="GO:0005886">
    <property type="term" value="C:plasma membrane"/>
    <property type="evidence" value="ECO:0007669"/>
    <property type="project" value="InterPro"/>
</dbReference>
<keyword evidence="7" id="KW-1185">Reference proteome</keyword>
<gene>
    <name evidence="6" type="ORF">DBV39_06545</name>
</gene>
<dbReference type="InterPro" id="IPR013766">
    <property type="entry name" value="Thioredoxin_domain"/>
</dbReference>
<evidence type="ECO:0000256" key="3">
    <source>
        <dbReference type="ARBA" id="ARBA00023284"/>
    </source>
</evidence>
<dbReference type="AlphaFoldDB" id="A0A2R4XHZ3"/>
<evidence type="ECO:0000256" key="2">
    <source>
        <dbReference type="ARBA" id="ARBA00022748"/>
    </source>
</evidence>
<keyword evidence="2" id="KW-0201">Cytochrome c-type biogenesis</keyword>
<dbReference type="GO" id="GO:0042158">
    <property type="term" value="P:lipoprotein biosynthetic process"/>
    <property type="evidence" value="ECO:0007669"/>
    <property type="project" value="InterPro"/>
</dbReference>
<keyword evidence="4" id="KW-1133">Transmembrane helix</keyword>
<dbReference type="SUPFAM" id="SSF52833">
    <property type="entry name" value="Thioredoxin-like"/>
    <property type="match status" value="1"/>
</dbReference>
<evidence type="ECO:0000313" key="6">
    <source>
        <dbReference type="EMBL" id="AWB33421.1"/>
    </source>
</evidence>
<sequence length="269" mass="29729">MDRAISLGPLALSLNILIWMGSLWFGLWVASRVARRHAVHMYWQTYAVLVLGLTAARLGFVVQHLDTYLANPITILNIRDGGWQPWAGFAAVAFLMVVAALRRSPQARPIAAGLATVLLLGMGTTTGMRLTSHQTPELASFSVADMNGQSLDLQTFHGKPLVVNLWASWCPPCVREMPVLQQAQLAHPDVAFVFLNQGESVHQIQTFLDRHHMVFDNLLLDRTGEVGRAYGSQLLPTTLFFDANGKLVDLRLGELSKATLAQRLEQISH</sequence>
<dbReference type="CDD" id="cd02966">
    <property type="entry name" value="TlpA_like_family"/>
    <property type="match status" value="1"/>
</dbReference>
<dbReference type="InterPro" id="IPR050553">
    <property type="entry name" value="Thioredoxin_ResA/DsbE_sf"/>
</dbReference>
<feature type="transmembrane region" description="Helical" evidence="4">
    <location>
        <begin position="110"/>
        <end position="130"/>
    </location>
</feature>
<dbReference type="Gene3D" id="3.40.30.10">
    <property type="entry name" value="Glutaredoxin"/>
    <property type="match status" value="1"/>
</dbReference>
<dbReference type="KEGG" id="boz:DBV39_06545"/>
<feature type="domain" description="Thioredoxin" evidence="5">
    <location>
        <begin position="132"/>
        <end position="269"/>
    </location>
</feature>
<accession>A0A2R4XHZ3</accession>
<organism evidence="6 7">
    <name type="scientific">Orrella marina</name>
    <dbReference type="NCBI Taxonomy" id="2163011"/>
    <lineage>
        <taxon>Bacteria</taxon>
        <taxon>Pseudomonadati</taxon>
        <taxon>Pseudomonadota</taxon>
        <taxon>Betaproteobacteria</taxon>
        <taxon>Burkholderiales</taxon>
        <taxon>Alcaligenaceae</taxon>
        <taxon>Orrella</taxon>
    </lineage>
</organism>
<dbReference type="InterPro" id="IPR013740">
    <property type="entry name" value="Redoxin"/>
</dbReference>
<dbReference type="GO" id="GO:0030313">
    <property type="term" value="C:cell envelope"/>
    <property type="evidence" value="ECO:0007669"/>
    <property type="project" value="UniProtKB-SubCell"/>
</dbReference>
<evidence type="ECO:0000256" key="1">
    <source>
        <dbReference type="ARBA" id="ARBA00004196"/>
    </source>
</evidence>
<feature type="transmembrane region" description="Helical" evidence="4">
    <location>
        <begin position="83"/>
        <end position="101"/>
    </location>
</feature>
<dbReference type="Pfam" id="PF08534">
    <property type="entry name" value="Redoxin"/>
    <property type="match status" value="1"/>
</dbReference>
<feature type="transmembrane region" description="Helical" evidence="4">
    <location>
        <begin position="42"/>
        <end position="63"/>
    </location>
</feature>
<reference evidence="6 7" key="1">
    <citation type="submission" date="2018-04" db="EMBL/GenBank/DDBJ databases">
        <title>Bordetella sp. HZ20 isolated from seawater.</title>
        <authorList>
            <person name="Sun C."/>
        </authorList>
    </citation>
    <scope>NUCLEOTIDE SEQUENCE [LARGE SCALE GENOMIC DNA]</scope>
    <source>
        <strain evidence="6 7">HZ20</strain>
    </source>
</reference>
<dbReference type="PROSITE" id="PS00194">
    <property type="entry name" value="THIOREDOXIN_1"/>
    <property type="match status" value="1"/>
</dbReference>
<dbReference type="PANTHER" id="PTHR42852:SF13">
    <property type="entry name" value="PROTEIN DIPZ"/>
    <property type="match status" value="1"/>
</dbReference>
<dbReference type="InterPro" id="IPR001640">
    <property type="entry name" value="Lgt"/>
</dbReference>
<dbReference type="OrthoDB" id="9811352at2"/>
<dbReference type="GO" id="GO:0008961">
    <property type="term" value="F:phosphatidylglycerol-prolipoprotein diacylglyceryl transferase activity"/>
    <property type="evidence" value="ECO:0007669"/>
    <property type="project" value="InterPro"/>
</dbReference>
<protein>
    <recommendedName>
        <fullName evidence="5">Thioredoxin domain-containing protein</fullName>
    </recommendedName>
</protein>
<evidence type="ECO:0000256" key="4">
    <source>
        <dbReference type="SAM" id="Phobius"/>
    </source>
</evidence>
<evidence type="ECO:0000259" key="5">
    <source>
        <dbReference type="PROSITE" id="PS51352"/>
    </source>
</evidence>
<evidence type="ECO:0000313" key="7">
    <source>
        <dbReference type="Proteomes" id="UP000244571"/>
    </source>
</evidence>
<dbReference type="PANTHER" id="PTHR42852">
    <property type="entry name" value="THIOL:DISULFIDE INTERCHANGE PROTEIN DSBE"/>
    <property type="match status" value="1"/>
</dbReference>
<keyword evidence="4" id="KW-0472">Membrane</keyword>
<dbReference type="EMBL" id="CP028901">
    <property type="protein sequence ID" value="AWB33421.1"/>
    <property type="molecule type" value="Genomic_DNA"/>
</dbReference>
<comment type="subcellular location">
    <subcellularLocation>
        <location evidence="1">Cell envelope</location>
    </subcellularLocation>
</comment>
<dbReference type="PROSITE" id="PS51352">
    <property type="entry name" value="THIOREDOXIN_2"/>
    <property type="match status" value="1"/>
</dbReference>
<dbReference type="InterPro" id="IPR036249">
    <property type="entry name" value="Thioredoxin-like_sf"/>
</dbReference>
<proteinExistence type="predicted"/>
<dbReference type="InterPro" id="IPR017937">
    <property type="entry name" value="Thioredoxin_CS"/>
</dbReference>